<dbReference type="GO" id="GO:0006227">
    <property type="term" value="P:dUDP biosynthetic process"/>
    <property type="evidence" value="ECO:0007669"/>
    <property type="project" value="TreeGrafter"/>
</dbReference>
<dbReference type="AlphaFoldDB" id="A0A1B6E120"/>
<dbReference type="GO" id="GO:0004798">
    <property type="term" value="F:dTMP kinase activity"/>
    <property type="evidence" value="ECO:0007669"/>
    <property type="project" value="TreeGrafter"/>
</dbReference>
<dbReference type="Gene3D" id="3.40.50.300">
    <property type="entry name" value="P-loop containing nucleotide triphosphate hydrolases"/>
    <property type="match status" value="1"/>
</dbReference>
<evidence type="ECO:0000256" key="1">
    <source>
        <dbReference type="ARBA" id="ARBA00022741"/>
    </source>
</evidence>
<keyword evidence="2" id="KW-0067">ATP-binding</keyword>
<organism evidence="4">
    <name type="scientific">Clastoptera arizonana</name>
    <name type="common">Arizona spittle bug</name>
    <dbReference type="NCBI Taxonomy" id="38151"/>
    <lineage>
        <taxon>Eukaryota</taxon>
        <taxon>Metazoa</taxon>
        <taxon>Ecdysozoa</taxon>
        <taxon>Arthropoda</taxon>
        <taxon>Hexapoda</taxon>
        <taxon>Insecta</taxon>
        <taxon>Pterygota</taxon>
        <taxon>Neoptera</taxon>
        <taxon>Paraneoptera</taxon>
        <taxon>Hemiptera</taxon>
        <taxon>Auchenorrhyncha</taxon>
        <taxon>Cercopoidea</taxon>
        <taxon>Clastopteridae</taxon>
        <taxon>Clastoptera</taxon>
    </lineage>
</organism>
<dbReference type="PANTHER" id="PTHR10344:SF4">
    <property type="entry name" value="UMP-CMP KINASE 2, MITOCHONDRIAL"/>
    <property type="match status" value="1"/>
</dbReference>
<dbReference type="InterPro" id="IPR027417">
    <property type="entry name" value="P-loop_NTPase"/>
</dbReference>
<feature type="signal peptide" evidence="3">
    <location>
        <begin position="1"/>
        <end position="19"/>
    </location>
</feature>
<proteinExistence type="predicted"/>
<reference evidence="4" key="1">
    <citation type="submission" date="2015-12" db="EMBL/GenBank/DDBJ databases">
        <title>De novo transcriptome assembly of four potential Pierce s Disease insect vectors from Arizona vineyards.</title>
        <authorList>
            <person name="Tassone E.E."/>
        </authorList>
    </citation>
    <scope>NUCLEOTIDE SEQUENCE</scope>
</reference>
<dbReference type="PANTHER" id="PTHR10344">
    <property type="entry name" value="THYMIDYLATE KINASE"/>
    <property type="match status" value="1"/>
</dbReference>
<keyword evidence="3" id="KW-0732">Signal</keyword>
<dbReference type="GO" id="GO:0004550">
    <property type="term" value="F:nucleoside diphosphate kinase activity"/>
    <property type="evidence" value="ECO:0007669"/>
    <property type="project" value="TreeGrafter"/>
</dbReference>
<dbReference type="GO" id="GO:0005739">
    <property type="term" value="C:mitochondrion"/>
    <property type="evidence" value="ECO:0007669"/>
    <property type="project" value="TreeGrafter"/>
</dbReference>
<sequence>MILIFCLIIILLNSIKSDGEIDFNNLGMSAKGVYHSLESIFEVFQQPENKNLPQINSLMAVFNTCCDYTNLKTHEKVKKRHVFIVLEGLQASGSRYFATKLVKLINGCYIISPPSCLTPFRSFFDRQNIVLRSAFYALGNYIIAEQVKMEYLHKPVIINRYWHSQTAVSLTHQAVNGTMLPLRESPIYKWPQDLLVPDVAILLTRQHNIYNPLWSEKRLVMSKYFRSFMTEAYLRMNEPSLIDVDGGQFKTRSYATIRMLVNNTMNKLQEFYENNNSSQSR</sequence>
<protein>
    <submittedName>
        <fullName evidence="4">Uncharacterized protein</fullName>
    </submittedName>
</protein>
<dbReference type="GO" id="GO:0006235">
    <property type="term" value="P:dTTP biosynthetic process"/>
    <property type="evidence" value="ECO:0007669"/>
    <property type="project" value="TreeGrafter"/>
</dbReference>
<feature type="non-terminal residue" evidence="4">
    <location>
        <position position="281"/>
    </location>
</feature>
<evidence type="ECO:0000256" key="2">
    <source>
        <dbReference type="ARBA" id="ARBA00022840"/>
    </source>
</evidence>
<feature type="chain" id="PRO_5008581687" evidence="3">
    <location>
        <begin position="20"/>
        <end position="281"/>
    </location>
</feature>
<evidence type="ECO:0000256" key="3">
    <source>
        <dbReference type="SAM" id="SignalP"/>
    </source>
</evidence>
<dbReference type="EMBL" id="GEDC01005666">
    <property type="protein sequence ID" value="JAS31632.1"/>
    <property type="molecule type" value="Transcribed_RNA"/>
</dbReference>
<dbReference type="GO" id="GO:0005524">
    <property type="term" value="F:ATP binding"/>
    <property type="evidence" value="ECO:0007669"/>
    <property type="project" value="UniProtKB-KW"/>
</dbReference>
<keyword evidence="1" id="KW-0547">Nucleotide-binding</keyword>
<accession>A0A1B6E120</accession>
<name>A0A1B6E120_9HEMI</name>
<gene>
    <name evidence="4" type="ORF">g.5387</name>
</gene>
<evidence type="ECO:0000313" key="4">
    <source>
        <dbReference type="EMBL" id="JAS31632.1"/>
    </source>
</evidence>
<dbReference type="GO" id="GO:0006233">
    <property type="term" value="P:dTDP biosynthetic process"/>
    <property type="evidence" value="ECO:0007669"/>
    <property type="project" value="TreeGrafter"/>
</dbReference>